<organism evidence="1 2">
    <name type="scientific">Streptomyces poriferorum</name>
    <dbReference type="NCBI Taxonomy" id="2798799"/>
    <lineage>
        <taxon>Bacteria</taxon>
        <taxon>Bacillati</taxon>
        <taxon>Actinomycetota</taxon>
        <taxon>Actinomycetes</taxon>
        <taxon>Kitasatosporales</taxon>
        <taxon>Streptomycetaceae</taxon>
        <taxon>Streptomyces</taxon>
    </lineage>
</organism>
<name>A0ABY9IVB5_9ACTN</name>
<proteinExistence type="predicted"/>
<reference evidence="1 2" key="1">
    <citation type="submission" date="2023-03" db="EMBL/GenBank/DDBJ databases">
        <title>Isolation and description of six Streptomyces strains from soil environments, able to metabolize different microbial glucans.</title>
        <authorList>
            <person name="Widen T."/>
            <person name="Larsbrink J."/>
        </authorList>
    </citation>
    <scope>NUCLEOTIDE SEQUENCE [LARGE SCALE GENOMIC DNA]</scope>
    <source>
        <strain evidence="1 2">Alt2</strain>
    </source>
</reference>
<accession>A0ABY9IVB5</accession>
<keyword evidence="2" id="KW-1185">Reference proteome</keyword>
<dbReference type="RefSeq" id="WP_306070096.1">
    <property type="nucleotide sequence ID" value="NZ_CP120988.1"/>
</dbReference>
<sequence>MSTASWHLSGQVPRHTTQFGLGCARQINPSVELDRRAVRLLAVVEPRG</sequence>
<evidence type="ECO:0000313" key="2">
    <source>
        <dbReference type="Proteomes" id="UP001235744"/>
    </source>
</evidence>
<evidence type="ECO:0000313" key="1">
    <source>
        <dbReference type="EMBL" id="WLQ58960.1"/>
    </source>
</evidence>
<dbReference type="Proteomes" id="UP001235744">
    <property type="component" value="Chromosome"/>
</dbReference>
<protein>
    <submittedName>
        <fullName evidence="1">Uncharacterized protein</fullName>
    </submittedName>
</protein>
<dbReference type="EMBL" id="CP120988">
    <property type="protein sequence ID" value="WLQ58960.1"/>
    <property type="molecule type" value="Genomic_DNA"/>
</dbReference>
<gene>
    <name evidence="1" type="ORF">P8A19_27595</name>
</gene>